<dbReference type="InterPro" id="IPR032534">
    <property type="entry name" value="EcxA_zinc-bd"/>
</dbReference>
<gene>
    <name evidence="3" type="ORF">Catovirus_2_68</name>
</gene>
<keyword evidence="3" id="KW-0378">Hydrolase</keyword>
<dbReference type="InterPro" id="IPR024079">
    <property type="entry name" value="MetalloPept_cat_dom_sf"/>
</dbReference>
<organism evidence="3">
    <name type="scientific">Catovirus CTV1</name>
    <dbReference type="NCBI Taxonomy" id="1977631"/>
    <lineage>
        <taxon>Viruses</taxon>
        <taxon>Varidnaviria</taxon>
        <taxon>Bamfordvirae</taxon>
        <taxon>Nucleocytoviricota</taxon>
        <taxon>Megaviricetes</taxon>
        <taxon>Imitervirales</taxon>
        <taxon>Mimiviridae</taxon>
        <taxon>Klosneuvirinae</taxon>
        <taxon>Catovirus</taxon>
    </lineage>
</organism>
<dbReference type="EMBL" id="KY684084">
    <property type="protein sequence ID" value="ARF09119.1"/>
    <property type="molecule type" value="Genomic_DNA"/>
</dbReference>
<feature type="region of interest" description="Disordered" evidence="1">
    <location>
        <begin position="88"/>
        <end position="108"/>
    </location>
</feature>
<dbReference type="GO" id="GO:0006508">
    <property type="term" value="P:proteolysis"/>
    <property type="evidence" value="ECO:0007669"/>
    <property type="project" value="UniProtKB-KW"/>
</dbReference>
<name>A0A1V0SBN5_9VIRU</name>
<keyword evidence="3" id="KW-0645">Protease</keyword>
<sequence length="1072" mass="124487">MNGNNNITQNYVFFNSKKKLNIKPANKKKHKVSSSTKYSEEISLNNCSESLLKTLRKSLSPNSVSSECSECDNNVVSSNLPVKNENTVSSLKCSESKSSSSKSESSKKCENDKSIFKKLDEMRHRIKSEMKDDKNCDSKSDTNKAFECKSTDNSLLLKMNEYVQNPHRFMLNIFLDSQGGKANSSVLDYQLPIQNIPTNVPLYFKKNACAWDLFAQALVAVNTEPTISNLYNCLNDNYIDTFNTDDKNFVNILPFLECMMSKYFYVAYYQPNYFVDYSSLYTNGLVPDFNNSKIFSDFLTKIKIKFTGYDNYSKNLRFKFTIRYEDLSSFISSEQTLRGTYNFSITMVQLRKDPTEFIERPINEKIPVFATKLYTRNTGFKDFYTFCNRLHLNPEKQFKIYLDPSVTIEFYDVFFKSIENLNKTFKKLGYMDEQFKLITMETDEFPEDYSPENLNYPSIAFDDMNDYWGLATWITDPRNGETIWFRAHISSPSTLLSGLQSYYRLSGGPVSSGSTNSTIDVFSKLVKRSHKDLNTCRCCSKIKFVDNIIKMLYAYKFNKETLIKIIKTLLPHVILHEIGHCLGLRHYMNRSFYATMNKLVDSIMDYFYNYSVEQIDPDNYEVVIDIRDDFGDADEFVLKYLYTIIPSSKKCEINAILDAIANDNPILLTDEVVRYELTTEVYDIGNNPEIFLSDLYKILNSIKINLADLFDKRIFDAKTYTKLLINNTSGILNIYIDYIIGYLRNTTIDQENRIFSFDVEKIPVTIAMILILAYYKNFFVLNSQEKKSMMANENRYDLINFYNENVTSNIYYFDRFREDINVFIFNSYLHLYYDMFNAITSLYMTYLANSGEMYDNMRPEEFVYNMFDSILFGYNVDNDLNQLQPFYDIFLMSNYLQTSDPQVLVQLKNYYDDVLNSGEWIKFVLWRNSVLYSISGCIAFRSSVLYPYITSYTLDVFGKISLIIENIFQNQTALATVSENQVVFLELKRLYIFTATIYAAKPNVVSYPINVVGADNDITLFDIPTASGNSNGNGIKSLKIDAKMIFNKVKNDNKFTKKLDENIQKLKTSVLL</sequence>
<accession>A0A1V0SBN5</accession>
<protein>
    <submittedName>
        <fullName evidence="3">Zinc-dependent metalloprotease</fullName>
    </submittedName>
</protein>
<evidence type="ECO:0000259" key="2">
    <source>
        <dbReference type="Pfam" id="PF16313"/>
    </source>
</evidence>
<keyword evidence="3" id="KW-0482">Metalloprotease</keyword>
<evidence type="ECO:0000313" key="3">
    <source>
        <dbReference type="EMBL" id="ARF09119.1"/>
    </source>
</evidence>
<reference evidence="3" key="1">
    <citation type="journal article" date="2017" name="Science">
        <title>Giant viruses with an expanded complement of translation system components.</title>
        <authorList>
            <person name="Schulz F."/>
            <person name="Yutin N."/>
            <person name="Ivanova N.N."/>
            <person name="Ortega D.R."/>
            <person name="Lee T.K."/>
            <person name="Vierheilig J."/>
            <person name="Daims H."/>
            <person name="Horn M."/>
            <person name="Wagner M."/>
            <person name="Jensen G.J."/>
            <person name="Kyrpides N.C."/>
            <person name="Koonin E.V."/>
            <person name="Woyke T."/>
        </authorList>
    </citation>
    <scope>NUCLEOTIDE SEQUENCE</scope>
    <source>
        <strain evidence="3">CTV1</strain>
    </source>
</reference>
<dbReference type="GO" id="GO:0008237">
    <property type="term" value="F:metallopeptidase activity"/>
    <property type="evidence" value="ECO:0007669"/>
    <property type="project" value="UniProtKB-KW"/>
</dbReference>
<feature type="compositionally biased region" description="Low complexity" evidence="1">
    <location>
        <begin position="89"/>
        <end position="103"/>
    </location>
</feature>
<feature type="domain" description="EcxA zinc-binding" evidence="2">
    <location>
        <begin position="564"/>
        <end position="746"/>
    </location>
</feature>
<dbReference type="SUPFAM" id="SSF55486">
    <property type="entry name" value="Metalloproteases ('zincins'), catalytic domain"/>
    <property type="match status" value="1"/>
</dbReference>
<evidence type="ECO:0000256" key="1">
    <source>
        <dbReference type="SAM" id="MobiDB-lite"/>
    </source>
</evidence>
<dbReference type="Gene3D" id="3.40.390.10">
    <property type="entry name" value="Collagenase (Catalytic Domain)"/>
    <property type="match status" value="1"/>
</dbReference>
<dbReference type="Pfam" id="PF16313">
    <property type="entry name" value="DUF4953"/>
    <property type="match status" value="1"/>
</dbReference>
<proteinExistence type="predicted"/>